<feature type="domain" description="BHLH" evidence="6">
    <location>
        <begin position="695"/>
        <end position="744"/>
    </location>
</feature>
<evidence type="ECO:0000313" key="7">
    <source>
        <dbReference type="EMBL" id="KAL0370225.1"/>
    </source>
</evidence>
<keyword evidence="2" id="KW-0805">Transcription regulation</keyword>
<evidence type="ECO:0000259" key="6">
    <source>
        <dbReference type="PROSITE" id="PS50888"/>
    </source>
</evidence>
<feature type="compositionally biased region" description="Polar residues" evidence="5">
    <location>
        <begin position="670"/>
        <end position="688"/>
    </location>
</feature>
<organism evidence="7">
    <name type="scientific">Sesamum angustifolium</name>
    <dbReference type="NCBI Taxonomy" id="2727405"/>
    <lineage>
        <taxon>Eukaryota</taxon>
        <taxon>Viridiplantae</taxon>
        <taxon>Streptophyta</taxon>
        <taxon>Embryophyta</taxon>
        <taxon>Tracheophyta</taxon>
        <taxon>Spermatophyta</taxon>
        <taxon>Magnoliopsida</taxon>
        <taxon>eudicotyledons</taxon>
        <taxon>Gunneridae</taxon>
        <taxon>Pentapetalae</taxon>
        <taxon>asterids</taxon>
        <taxon>lamiids</taxon>
        <taxon>Lamiales</taxon>
        <taxon>Pedaliaceae</taxon>
        <taxon>Sesamum</taxon>
    </lineage>
</organism>
<keyword evidence="4" id="KW-0539">Nucleus</keyword>
<comment type="caution">
    <text evidence="7">The sequence shown here is derived from an EMBL/GenBank/DDBJ whole genome shotgun (WGS) entry which is preliminary data.</text>
</comment>
<evidence type="ECO:0000256" key="4">
    <source>
        <dbReference type="ARBA" id="ARBA00023242"/>
    </source>
</evidence>
<dbReference type="PANTHER" id="PTHR46196">
    <property type="entry name" value="TRANSCRIPTION FACTOR BHLH155-LIKE ISOFORM X1-RELATED"/>
    <property type="match status" value="1"/>
</dbReference>
<feature type="compositionally biased region" description="Basic and acidic residues" evidence="5">
    <location>
        <begin position="696"/>
        <end position="710"/>
    </location>
</feature>
<dbReference type="GO" id="GO:0046983">
    <property type="term" value="F:protein dimerization activity"/>
    <property type="evidence" value="ECO:0007669"/>
    <property type="project" value="InterPro"/>
</dbReference>
<evidence type="ECO:0000256" key="2">
    <source>
        <dbReference type="ARBA" id="ARBA00023015"/>
    </source>
</evidence>
<dbReference type="GO" id="GO:0005634">
    <property type="term" value="C:nucleus"/>
    <property type="evidence" value="ECO:0007669"/>
    <property type="project" value="UniProtKB-SubCell"/>
</dbReference>
<reference evidence="7" key="2">
    <citation type="journal article" date="2024" name="Plant">
        <title>Genomic evolution and insights into agronomic trait innovations of Sesamum species.</title>
        <authorList>
            <person name="Miao H."/>
            <person name="Wang L."/>
            <person name="Qu L."/>
            <person name="Liu H."/>
            <person name="Sun Y."/>
            <person name="Le M."/>
            <person name="Wang Q."/>
            <person name="Wei S."/>
            <person name="Zheng Y."/>
            <person name="Lin W."/>
            <person name="Duan Y."/>
            <person name="Cao H."/>
            <person name="Xiong S."/>
            <person name="Wang X."/>
            <person name="Wei L."/>
            <person name="Li C."/>
            <person name="Ma Q."/>
            <person name="Ju M."/>
            <person name="Zhao R."/>
            <person name="Li G."/>
            <person name="Mu C."/>
            <person name="Tian Q."/>
            <person name="Mei H."/>
            <person name="Zhang T."/>
            <person name="Gao T."/>
            <person name="Zhang H."/>
        </authorList>
    </citation>
    <scope>NUCLEOTIDE SEQUENCE</scope>
    <source>
        <strain evidence="7">G01</strain>
    </source>
</reference>
<feature type="region of interest" description="Disordered" evidence="5">
    <location>
        <begin position="670"/>
        <end position="710"/>
    </location>
</feature>
<dbReference type="Pfam" id="PF14215">
    <property type="entry name" value="bHLH-MYC_N"/>
    <property type="match status" value="1"/>
</dbReference>
<comment type="subcellular location">
    <subcellularLocation>
        <location evidence="1">Nucleus</location>
    </subcellularLocation>
</comment>
<reference evidence="7" key="1">
    <citation type="submission" date="2020-06" db="EMBL/GenBank/DDBJ databases">
        <authorList>
            <person name="Li T."/>
            <person name="Hu X."/>
            <person name="Zhang T."/>
            <person name="Song X."/>
            <person name="Zhang H."/>
            <person name="Dai N."/>
            <person name="Sheng W."/>
            <person name="Hou X."/>
            <person name="Wei L."/>
        </authorList>
    </citation>
    <scope>NUCLEOTIDE SEQUENCE</scope>
    <source>
        <strain evidence="7">G01</strain>
        <tissue evidence="7">Leaf</tissue>
    </source>
</reference>
<sequence length="911" mass="99652">MGYLLKEALKTLCGVNQWSYAVFWKFGCQNPKLLIWEECYYGPPSCSGLPGISGNGNPEIAFQGYDASCVLAETLNLQPGIPAGDKVHLLVNEMMMDNHVKIVGEGLVGRVAFTGNHQWILSENYYKEAYPPEVQKEVCQQFSAGIQTIAVIPVLPHGVVQFGSCLTIVENMGFVNDVLSLVHQLGCVPGVLQSETYAANELAPTIGVPLRTAYSTPGELPLESNIMNASSLSADSLNYVGCSAHSSVFESQMSYSLTGEIQDEMHPGAALQASNSSSSRFMPHGLHEEAKVARAVKSRTNQFMNRVVKAEVIPSNLDSWTNQNSSQQIPWPRSISSGSNEGFVGLPSVEANGLCKGAYMKPLSGTDSFSNGTRKTCENIISKHPTSSGLKNLNLTKTEASFSDSVDHLTTNFLLTYCSGTEHYHMNEKVAQSDLYPCEDKIEQNAIDVHDIPLNQDNEHLNVAELIPGFVGNYRQQKIDPVTNTNYDDSGAQSQSGDDLFDILGADFKNKMLSHSWNSCRSNGPATSTHNWDKNSSACKTSLASSEIYSTSQGNSESVIFSSTGTDHLLDAVVSKVHPSAKQMLDDNVSCSTTLSNMGSLSAHKASLPYGQFGNSDHVDGELLGIPKYLAKAGAMSSVSLRTGSSKEHSGAYSQCSSVYDSWIENGHNMKQNNSASTGYSKNPNETSKTNRKRLKPGENPRPRPKDRQMIQDRVKELREIVPNGAKCSIDSLLERTIRHMLFLQSVTKHADKLKQTVESKIISKDGGLVLKDNSEGGATWAYEVGSQSMVCPIIVEDLNQPRQMLVEMLCEERGLFLEIADIIRGLGLTILKGLMETRNNKIWARFAVEANRDVTRMEIFLSLVRLLEQNETADVPQPNNISCDNMMVQHFHQAASVTATGRIHSSQQSS</sequence>
<proteinExistence type="predicted"/>
<dbReference type="Pfam" id="PF23176">
    <property type="entry name" value="bHLH_LHW"/>
    <property type="match status" value="1"/>
</dbReference>
<dbReference type="CDD" id="cd18915">
    <property type="entry name" value="bHLH_AtLHW_like"/>
    <property type="match status" value="1"/>
</dbReference>
<dbReference type="EMBL" id="JACGWK010000002">
    <property type="protein sequence ID" value="KAL0370225.1"/>
    <property type="molecule type" value="Genomic_DNA"/>
</dbReference>
<dbReference type="InterPro" id="IPR025610">
    <property type="entry name" value="MYC/MYB_N"/>
</dbReference>
<name>A0AAW2QRM7_9LAMI</name>
<evidence type="ECO:0000256" key="3">
    <source>
        <dbReference type="ARBA" id="ARBA00023163"/>
    </source>
</evidence>
<dbReference type="GO" id="GO:0003700">
    <property type="term" value="F:DNA-binding transcription factor activity"/>
    <property type="evidence" value="ECO:0007669"/>
    <property type="project" value="InterPro"/>
</dbReference>
<dbReference type="InterPro" id="IPR043561">
    <property type="entry name" value="LHW-like"/>
</dbReference>
<dbReference type="PANTHER" id="PTHR46196:SF4">
    <property type="entry name" value="TRANSCRIPTION FACTOR LHW"/>
    <property type="match status" value="1"/>
</dbReference>
<evidence type="ECO:0000256" key="1">
    <source>
        <dbReference type="ARBA" id="ARBA00004123"/>
    </source>
</evidence>
<protein>
    <submittedName>
        <fullName evidence="7">Transcription factor LHW</fullName>
    </submittedName>
</protein>
<accession>A0AAW2QRM7</accession>
<dbReference type="PROSITE" id="PS50888">
    <property type="entry name" value="BHLH"/>
    <property type="match status" value="1"/>
</dbReference>
<gene>
    <name evidence="7" type="ORF">Sangu_0340600</name>
</gene>
<dbReference type="AlphaFoldDB" id="A0AAW2QRM7"/>
<dbReference type="InterPro" id="IPR011598">
    <property type="entry name" value="bHLH_dom"/>
</dbReference>
<evidence type="ECO:0000256" key="5">
    <source>
        <dbReference type="SAM" id="MobiDB-lite"/>
    </source>
</evidence>
<keyword evidence="3" id="KW-0804">Transcription</keyword>